<reference evidence="1" key="1">
    <citation type="submission" date="2023-03" db="EMBL/GenBank/DDBJ databases">
        <title>Massive genome expansion in bonnet fungi (Mycena s.s.) driven by repeated elements and novel gene families across ecological guilds.</title>
        <authorList>
            <consortium name="Lawrence Berkeley National Laboratory"/>
            <person name="Harder C.B."/>
            <person name="Miyauchi S."/>
            <person name="Viragh M."/>
            <person name="Kuo A."/>
            <person name="Thoen E."/>
            <person name="Andreopoulos B."/>
            <person name="Lu D."/>
            <person name="Skrede I."/>
            <person name="Drula E."/>
            <person name="Henrissat B."/>
            <person name="Morin E."/>
            <person name="Kohler A."/>
            <person name="Barry K."/>
            <person name="LaButti K."/>
            <person name="Morin E."/>
            <person name="Salamov A."/>
            <person name="Lipzen A."/>
            <person name="Mereny Z."/>
            <person name="Hegedus B."/>
            <person name="Baldrian P."/>
            <person name="Stursova M."/>
            <person name="Weitz H."/>
            <person name="Taylor A."/>
            <person name="Grigoriev I.V."/>
            <person name="Nagy L.G."/>
            <person name="Martin F."/>
            <person name="Kauserud H."/>
        </authorList>
    </citation>
    <scope>NUCLEOTIDE SEQUENCE</scope>
    <source>
        <strain evidence="1">CBHHK182m</strain>
    </source>
</reference>
<keyword evidence="2" id="KW-1185">Reference proteome</keyword>
<comment type="caution">
    <text evidence="1">The sequence shown here is derived from an EMBL/GenBank/DDBJ whole genome shotgun (WGS) entry which is preliminary data.</text>
</comment>
<evidence type="ECO:0008006" key="3">
    <source>
        <dbReference type="Google" id="ProtNLM"/>
    </source>
</evidence>
<evidence type="ECO:0000313" key="2">
    <source>
        <dbReference type="Proteomes" id="UP001215598"/>
    </source>
</evidence>
<evidence type="ECO:0000313" key="1">
    <source>
        <dbReference type="EMBL" id="KAJ7775535.1"/>
    </source>
</evidence>
<dbReference type="EMBL" id="JARKIB010000010">
    <property type="protein sequence ID" value="KAJ7775535.1"/>
    <property type="molecule type" value="Genomic_DNA"/>
</dbReference>
<dbReference type="AlphaFoldDB" id="A0AAD7K4F7"/>
<name>A0AAD7K4F7_9AGAR</name>
<gene>
    <name evidence="1" type="ORF">B0H16DRAFT_1713119</name>
</gene>
<organism evidence="1 2">
    <name type="scientific">Mycena metata</name>
    <dbReference type="NCBI Taxonomy" id="1033252"/>
    <lineage>
        <taxon>Eukaryota</taxon>
        <taxon>Fungi</taxon>
        <taxon>Dikarya</taxon>
        <taxon>Basidiomycota</taxon>
        <taxon>Agaricomycotina</taxon>
        <taxon>Agaricomycetes</taxon>
        <taxon>Agaricomycetidae</taxon>
        <taxon>Agaricales</taxon>
        <taxon>Marasmiineae</taxon>
        <taxon>Mycenaceae</taxon>
        <taxon>Mycena</taxon>
    </lineage>
</organism>
<accession>A0AAD7K4F7</accession>
<proteinExistence type="predicted"/>
<protein>
    <recommendedName>
        <fullName evidence="3">F-box domain-containing protein</fullName>
    </recommendedName>
</protein>
<dbReference type="Proteomes" id="UP001215598">
    <property type="component" value="Unassembled WGS sequence"/>
</dbReference>
<sequence>MPHSVLPVHLDSIRSRITELDSEIAVLNLKDSDALSNAELERNDLRQHLANYIYPVLTVPNELISEIFLRTFDPSPLDPAPPLVGPASHIYLGHICQKWRDIALSTPPLWSTMLVKMPYLTVPHGHLRILELWLARSRDCPLSIILVDQTWGQVAAFPLINALLQHRERWESLGLYLSWDTLPEIQGDLPLLRNLVVRVLDSRSGHVPSGPSRAFLGPNLTTVTLHGVHATMLGLPWAQLTTISINHGPTLHRVVQILRTTPNVTTLSLQIPPLQDSDNLDVIPSIAPLVHLRNLTILGFATSRCRSETELLSRLTLPVLHYLSLPLPFIPEVVDLLRRSRCPLDGLRIKMGAQDYFPVIQADGSIITLENPDEVQRGKRLR</sequence>